<comment type="caution">
    <text evidence="2">The sequence shown here is derived from an EMBL/GenBank/DDBJ whole genome shotgun (WGS) entry which is preliminary data.</text>
</comment>
<accession>A0A7X6KTX5</accession>
<evidence type="ECO:0000313" key="3">
    <source>
        <dbReference type="Proteomes" id="UP000581206"/>
    </source>
</evidence>
<dbReference type="InterPro" id="IPR024072">
    <property type="entry name" value="DHFR-like_dom_sf"/>
</dbReference>
<keyword evidence="3" id="KW-1185">Reference proteome</keyword>
<evidence type="ECO:0000259" key="1">
    <source>
        <dbReference type="Pfam" id="PF01872"/>
    </source>
</evidence>
<protein>
    <submittedName>
        <fullName evidence="2">Dihydrofolate reductase family protein</fullName>
    </submittedName>
</protein>
<dbReference type="Proteomes" id="UP000581206">
    <property type="component" value="Unassembled WGS sequence"/>
</dbReference>
<proteinExistence type="predicted"/>
<organism evidence="2 3">
    <name type="scientific">Cellulomonas denverensis</name>
    <dbReference type="NCBI Taxonomy" id="264297"/>
    <lineage>
        <taxon>Bacteria</taxon>
        <taxon>Bacillati</taxon>
        <taxon>Actinomycetota</taxon>
        <taxon>Actinomycetes</taxon>
        <taxon>Micrococcales</taxon>
        <taxon>Cellulomonadaceae</taxon>
        <taxon>Cellulomonas</taxon>
    </lineage>
</organism>
<dbReference type="AlphaFoldDB" id="A0A7X6KTX5"/>
<evidence type="ECO:0000313" key="2">
    <source>
        <dbReference type="EMBL" id="NKY21943.1"/>
    </source>
</evidence>
<reference evidence="2 3" key="1">
    <citation type="submission" date="2020-04" db="EMBL/GenBank/DDBJ databases">
        <title>MicrobeNet Type strains.</title>
        <authorList>
            <person name="Nicholson A.C."/>
        </authorList>
    </citation>
    <scope>NUCLEOTIDE SEQUENCE [LARGE SCALE GENOMIC DNA]</scope>
    <source>
        <strain evidence="2 3">ATCC BAA-788</strain>
    </source>
</reference>
<dbReference type="SUPFAM" id="SSF53597">
    <property type="entry name" value="Dihydrofolate reductase-like"/>
    <property type="match status" value="1"/>
</dbReference>
<name>A0A7X6KTX5_9CELL</name>
<dbReference type="Gene3D" id="3.40.430.10">
    <property type="entry name" value="Dihydrofolate Reductase, subunit A"/>
    <property type="match status" value="1"/>
</dbReference>
<feature type="domain" description="Bacterial bifunctional deaminase-reductase C-terminal" evidence="1">
    <location>
        <begin position="4"/>
        <end position="157"/>
    </location>
</feature>
<dbReference type="PANTHER" id="PTHR38011:SF11">
    <property type="entry name" value="2,5-DIAMINO-6-RIBOSYLAMINO-4(3H)-PYRIMIDINONE 5'-PHOSPHATE REDUCTASE"/>
    <property type="match status" value="1"/>
</dbReference>
<dbReference type="RefSeq" id="WP_168629066.1">
    <property type="nucleotide sequence ID" value="NZ_BONL01000002.1"/>
</dbReference>
<dbReference type="Pfam" id="PF01872">
    <property type="entry name" value="RibD_C"/>
    <property type="match status" value="1"/>
</dbReference>
<dbReference type="InterPro" id="IPR050765">
    <property type="entry name" value="Riboflavin_Biosynth_HTPR"/>
</dbReference>
<dbReference type="InterPro" id="IPR002734">
    <property type="entry name" value="RibDG_C"/>
</dbReference>
<dbReference type="GO" id="GO:0009231">
    <property type="term" value="P:riboflavin biosynthetic process"/>
    <property type="evidence" value="ECO:0007669"/>
    <property type="project" value="InterPro"/>
</dbReference>
<dbReference type="EMBL" id="JAAXOX010000002">
    <property type="protein sequence ID" value="NKY21943.1"/>
    <property type="molecule type" value="Genomic_DNA"/>
</dbReference>
<sequence>MGRLIYSMFTSLDGYVADPAGDLDWGGAELPELHDFVSEQSRSVGTYLYGRRIYQAMTFWETALELPDAPEFARTYARVWQAADKVVFSRTLDAPSTARTRLEREFDPVRVRTLVDGLDHDVTIDGPTLAAQALRAGIVDEVQLYLAPVALGDGLRFWPADLRIDLQFAEQRIFDNGTMWLRYTVRR</sequence>
<gene>
    <name evidence="2" type="ORF">HGA03_04615</name>
</gene>
<dbReference type="PANTHER" id="PTHR38011">
    <property type="entry name" value="DIHYDROFOLATE REDUCTASE FAMILY PROTEIN (AFU_ORTHOLOGUE AFUA_8G06820)"/>
    <property type="match status" value="1"/>
</dbReference>
<dbReference type="GO" id="GO:0008703">
    <property type="term" value="F:5-amino-6-(5-phosphoribosylamino)uracil reductase activity"/>
    <property type="evidence" value="ECO:0007669"/>
    <property type="project" value="InterPro"/>
</dbReference>